<evidence type="ECO:0000313" key="2">
    <source>
        <dbReference type="EMBL" id="UUI71519.1"/>
    </source>
</evidence>
<organism evidence="2 3">
    <name type="scientific">Cellulomonas xiejunii</name>
    <dbReference type="NCBI Taxonomy" id="2968083"/>
    <lineage>
        <taxon>Bacteria</taxon>
        <taxon>Bacillati</taxon>
        <taxon>Actinomycetota</taxon>
        <taxon>Actinomycetes</taxon>
        <taxon>Micrococcales</taxon>
        <taxon>Cellulomonadaceae</taxon>
        <taxon>Cellulomonas</taxon>
    </lineage>
</organism>
<dbReference type="Proteomes" id="UP001316384">
    <property type="component" value="Chromosome"/>
</dbReference>
<gene>
    <name evidence="2" type="ORF">NP048_17265</name>
</gene>
<feature type="domain" description="G" evidence="1">
    <location>
        <begin position="27"/>
        <end position="145"/>
    </location>
</feature>
<protein>
    <submittedName>
        <fullName evidence="2">50S ribosome-binding GTPase</fullName>
    </submittedName>
</protein>
<dbReference type="CDD" id="cd00882">
    <property type="entry name" value="Ras_like_GTPase"/>
    <property type="match status" value="1"/>
</dbReference>
<dbReference type="InterPro" id="IPR006073">
    <property type="entry name" value="GTP-bd"/>
</dbReference>
<dbReference type="InterPro" id="IPR027417">
    <property type="entry name" value="P-loop_NTPase"/>
</dbReference>
<evidence type="ECO:0000259" key="1">
    <source>
        <dbReference type="Pfam" id="PF01926"/>
    </source>
</evidence>
<dbReference type="SUPFAM" id="SSF52540">
    <property type="entry name" value="P-loop containing nucleoside triphosphate hydrolases"/>
    <property type="match status" value="1"/>
</dbReference>
<keyword evidence="3" id="KW-1185">Reference proteome</keyword>
<name>A0ABY5KMJ5_9CELL</name>
<dbReference type="EMBL" id="CP101987">
    <property type="protein sequence ID" value="UUI71519.1"/>
    <property type="molecule type" value="Genomic_DNA"/>
</dbReference>
<evidence type="ECO:0000313" key="3">
    <source>
        <dbReference type="Proteomes" id="UP001316384"/>
    </source>
</evidence>
<dbReference type="Pfam" id="PF01926">
    <property type="entry name" value="MMR_HSR1"/>
    <property type="match status" value="1"/>
</dbReference>
<reference evidence="2 3" key="1">
    <citation type="submission" date="2022-07" db="EMBL/GenBank/DDBJ databases">
        <title>Novel species in genus cellulomonas.</title>
        <authorList>
            <person name="Ye L."/>
        </authorList>
    </citation>
    <scope>NUCLEOTIDE SEQUENCE [LARGE SCALE GENOMIC DNA]</scope>
    <source>
        <strain evidence="3">zg-B89</strain>
    </source>
</reference>
<dbReference type="Gene3D" id="3.40.50.300">
    <property type="entry name" value="P-loop containing nucleotide triphosphate hydrolases"/>
    <property type="match status" value="1"/>
</dbReference>
<dbReference type="RefSeq" id="WP_227575197.1">
    <property type="nucleotide sequence ID" value="NZ_CP101987.1"/>
</dbReference>
<accession>A0ABY5KMJ5</accession>
<sequence length="373" mass="37465">MNHTTDAADDLVLAVEAEAESAVGRVNIAIFGATGAGKSSLLNAVFGADVAATGVGSPVTSGTAQYVNPAGTLAIYDGAGFELGQGNLAKDLLGRIKKSRRPGNGLIHIAWYCVNSATARLEPSQAQAIRKVADLGIPVVLVLTKVDAKAGAADPAAVEFAEAIAAMDLPIVGGRPVLTAALSNDFVGTERHGLEALLDATYRAVPEAQRVAVAAAQKIDLAIKARYARSWIAGAVAFAGGVGATPIPLADAAVLVPAQAALMAKISAIYDIPKEHTAAIVGAVTSAAGAGGRAAVGSLAKLIPGVGSLISGSVAATITGVMGEGWRAVSERVVTGDMELADADQMASVVKQFLSHLSAPQSERPQDAGPSAP</sequence>
<proteinExistence type="predicted"/>